<dbReference type="OrthoDB" id="1606438at2759"/>
<dbReference type="SUPFAM" id="SSF53335">
    <property type="entry name" value="S-adenosyl-L-methionine-dependent methyltransferases"/>
    <property type="match status" value="1"/>
</dbReference>
<evidence type="ECO:0000256" key="1">
    <source>
        <dbReference type="ARBA" id="ARBA00022603"/>
    </source>
</evidence>
<dbReference type="Proteomes" id="UP000631114">
    <property type="component" value="Unassembled WGS sequence"/>
</dbReference>
<dbReference type="Gene3D" id="3.40.50.150">
    <property type="entry name" value="Vaccinia Virus protein VP39"/>
    <property type="match status" value="1"/>
</dbReference>
<keyword evidence="3" id="KW-0949">S-adenosyl-L-methionine</keyword>
<sequence>MALLSTCVKEGGMAFAKAHGSDVIRMGSIGVRLLADVGGGTGMLIREIVKVHPHVHGINFDLPHVVATTPDECTGVAHVGGDMLVEIPLADAIIIKVRRI</sequence>
<gene>
    <name evidence="5" type="ORF">IFM89_009476</name>
</gene>
<evidence type="ECO:0000256" key="2">
    <source>
        <dbReference type="ARBA" id="ARBA00022679"/>
    </source>
</evidence>
<dbReference type="InterPro" id="IPR029063">
    <property type="entry name" value="SAM-dependent_MTases_sf"/>
</dbReference>
<dbReference type="GO" id="GO:0008171">
    <property type="term" value="F:O-methyltransferase activity"/>
    <property type="evidence" value="ECO:0007669"/>
    <property type="project" value="InterPro"/>
</dbReference>
<accession>A0A835I1I2</accession>
<name>A0A835I1I2_9MAGN</name>
<dbReference type="PANTHER" id="PTHR11746">
    <property type="entry name" value="O-METHYLTRANSFERASE"/>
    <property type="match status" value="1"/>
</dbReference>
<dbReference type="Pfam" id="PF00891">
    <property type="entry name" value="Methyltransf_2"/>
    <property type="match status" value="1"/>
</dbReference>
<reference evidence="5 6" key="1">
    <citation type="submission" date="2020-10" db="EMBL/GenBank/DDBJ databases">
        <title>The Coptis chinensis genome and diversification of protoberbering-type alkaloids.</title>
        <authorList>
            <person name="Wang B."/>
            <person name="Shu S."/>
            <person name="Song C."/>
            <person name="Liu Y."/>
        </authorList>
    </citation>
    <scope>NUCLEOTIDE SEQUENCE [LARGE SCALE GENOMIC DNA]</scope>
    <source>
        <strain evidence="5">HL-2020</strain>
        <tissue evidence="5">Leaf</tissue>
    </source>
</reference>
<evidence type="ECO:0000256" key="3">
    <source>
        <dbReference type="ARBA" id="ARBA00022691"/>
    </source>
</evidence>
<dbReference type="AlphaFoldDB" id="A0A835I1I2"/>
<evidence type="ECO:0000313" key="5">
    <source>
        <dbReference type="EMBL" id="KAF9608357.1"/>
    </source>
</evidence>
<feature type="domain" description="O-methyltransferase C-terminal" evidence="4">
    <location>
        <begin position="30"/>
        <end position="96"/>
    </location>
</feature>
<dbReference type="PROSITE" id="PS51683">
    <property type="entry name" value="SAM_OMT_II"/>
    <property type="match status" value="1"/>
</dbReference>
<dbReference type="InterPro" id="IPR016461">
    <property type="entry name" value="COMT-like"/>
</dbReference>
<dbReference type="GO" id="GO:0032259">
    <property type="term" value="P:methylation"/>
    <property type="evidence" value="ECO:0007669"/>
    <property type="project" value="UniProtKB-KW"/>
</dbReference>
<protein>
    <recommendedName>
        <fullName evidence="4">O-methyltransferase C-terminal domain-containing protein</fullName>
    </recommendedName>
</protein>
<keyword evidence="2" id="KW-0808">Transferase</keyword>
<proteinExistence type="predicted"/>
<keyword evidence="1" id="KW-0489">Methyltransferase</keyword>
<evidence type="ECO:0000313" key="6">
    <source>
        <dbReference type="Proteomes" id="UP000631114"/>
    </source>
</evidence>
<evidence type="ECO:0000259" key="4">
    <source>
        <dbReference type="Pfam" id="PF00891"/>
    </source>
</evidence>
<dbReference type="EMBL" id="JADFTS010000004">
    <property type="protein sequence ID" value="KAF9608357.1"/>
    <property type="molecule type" value="Genomic_DNA"/>
</dbReference>
<organism evidence="5 6">
    <name type="scientific">Coptis chinensis</name>
    <dbReference type="NCBI Taxonomy" id="261450"/>
    <lineage>
        <taxon>Eukaryota</taxon>
        <taxon>Viridiplantae</taxon>
        <taxon>Streptophyta</taxon>
        <taxon>Embryophyta</taxon>
        <taxon>Tracheophyta</taxon>
        <taxon>Spermatophyta</taxon>
        <taxon>Magnoliopsida</taxon>
        <taxon>Ranunculales</taxon>
        <taxon>Ranunculaceae</taxon>
        <taxon>Coptidoideae</taxon>
        <taxon>Coptis</taxon>
    </lineage>
</organism>
<comment type="caution">
    <text evidence="5">The sequence shown here is derived from an EMBL/GenBank/DDBJ whole genome shotgun (WGS) entry which is preliminary data.</text>
</comment>
<dbReference type="InterPro" id="IPR001077">
    <property type="entry name" value="COMT_C"/>
</dbReference>
<keyword evidence="6" id="KW-1185">Reference proteome</keyword>